<protein>
    <recommendedName>
        <fullName evidence="4">Tenascin-X</fullName>
    </recommendedName>
</protein>
<evidence type="ECO:0000313" key="3">
    <source>
        <dbReference type="Proteomes" id="UP000005408"/>
    </source>
</evidence>
<proteinExistence type="predicted"/>
<evidence type="ECO:0000313" key="2">
    <source>
        <dbReference type="EnsemblMetazoa" id="G24400.1:cds"/>
    </source>
</evidence>
<dbReference type="Proteomes" id="UP000005408">
    <property type="component" value="Unassembled WGS sequence"/>
</dbReference>
<sequence>MFVGFVFVVGATVLVEGQSRRCFIDFDCSGNERCHRRLCVPRGGNACTYDEDCSINERCELRRCVMRNTSPMCETNNDCSINEQCRFGRCVIGTQGCQNDFECPNGWCIGGTTCVGGDTCRTNDQCSFIERCEFGRCVIDGQNCRSVSDCPFNNACRRGKCIGDVVMIPECRRDSECLRGRCQRGRCTGGECTFDLQCSRNQRCRLGQCVPNDINPPRCRSDLQCSPNQRCRLGQCVPNDINPPRCRRDYECPNGRCLQETCIVNPTPTACNRYLGLHCNRGYRCVNRQCIPNDESDCGQQRPCQLGYNCRMGLCVRDVTLQPRTCQYSSQCPLLQRCVSGRCVQTAG</sequence>
<dbReference type="AlphaFoldDB" id="A0A8W8KLF3"/>
<evidence type="ECO:0000256" key="1">
    <source>
        <dbReference type="SAM" id="SignalP"/>
    </source>
</evidence>
<keyword evidence="3" id="KW-1185">Reference proteome</keyword>
<evidence type="ECO:0008006" key="4">
    <source>
        <dbReference type="Google" id="ProtNLM"/>
    </source>
</evidence>
<dbReference type="EnsemblMetazoa" id="G24400.1">
    <property type="protein sequence ID" value="G24400.1:cds"/>
    <property type="gene ID" value="G24400"/>
</dbReference>
<reference evidence="2" key="1">
    <citation type="submission" date="2022-08" db="UniProtKB">
        <authorList>
            <consortium name="EnsemblMetazoa"/>
        </authorList>
    </citation>
    <scope>IDENTIFICATION</scope>
    <source>
        <strain evidence="2">05x7-T-G4-1.051#20</strain>
    </source>
</reference>
<accession>A0A8W8KLF3</accession>
<feature type="signal peptide" evidence="1">
    <location>
        <begin position="1"/>
        <end position="17"/>
    </location>
</feature>
<dbReference type="SMART" id="SM00289">
    <property type="entry name" value="WR1"/>
    <property type="match status" value="4"/>
</dbReference>
<organism evidence="2 3">
    <name type="scientific">Magallana gigas</name>
    <name type="common">Pacific oyster</name>
    <name type="synonym">Crassostrea gigas</name>
    <dbReference type="NCBI Taxonomy" id="29159"/>
    <lineage>
        <taxon>Eukaryota</taxon>
        <taxon>Metazoa</taxon>
        <taxon>Spiralia</taxon>
        <taxon>Lophotrochozoa</taxon>
        <taxon>Mollusca</taxon>
        <taxon>Bivalvia</taxon>
        <taxon>Autobranchia</taxon>
        <taxon>Pteriomorphia</taxon>
        <taxon>Ostreida</taxon>
        <taxon>Ostreoidea</taxon>
        <taxon>Ostreidae</taxon>
        <taxon>Magallana</taxon>
    </lineage>
</organism>
<keyword evidence="1" id="KW-0732">Signal</keyword>
<dbReference type="PANTHER" id="PTHR36519:SF9">
    <property type="entry name" value="EB DOMAIN-CONTAINING PROTEIN-RELATED"/>
    <property type="match status" value="1"/>
</dbReference>
<dbReference type="PANTHER" id="PTHR36519">
    <property type="entry name" value="FIP (FUNGUS-INDUCED PROTEIN) RELATED-RELATED"/>
    <property type="match status" value="1"/>
</dbReference>
<dbReference type="InterPro" id="IPR006150">
    <property type="entry name" value="Cys_repeat_1"/>
</dbReference>
<name>A0A8W8KLF3_MAGGI</name>
<feature type="chain" id="PRO_5036490527" description="Tenascin-X" evidence="1">
    <location>
        <begin position="18"/>
        <end position="348"/>
    </location>
</feature>